<feature type="chain" id="PRO_5043709977" description="Secreted protein" evidence="1">
    <location>
        <begin position="25"/>
        <end position="82"/>
    </location>
</feature>
<keyword evidence="3" id="KW-1185">Reference proteome</keyword>
<dbReference type="Proteomes" id="UP001362999">
    <property type="component" value="Unassembled WGS sequence"/>
</dbReference>
<evidence type="ECO:0000313" key="3">
    <source>
        <dbReference type="Proteomes" id="UP001362999"/>
    </source>
</evidence>
<accession>A0AAW0BZI5</accession>
<reference evidence="2 3" key="1">
    <citation type="journal article" date="2024" name="J Genomics">
        <title>Draft genome sequencing and assembly of Favolaschia claudopus CIRM-BRFM 2984 isolated from oak limbs.</title>
        <authorList>
            <person name="Navarro D."/>
            <person name="Drula E."/>
            <person name="Chaduli D."/>
            <person name="Cazenave R."/>
            <person name="Ahrendt S."/>
            <person name="Wang J."/>
            <person name="Lipzen A."/>
            <person name="Daum C."/>
            <person name="Barry K."/>
            <person name="Grigoriev I.V."/>
            <person name="Favel A."/>
            <person name="Rosso M.N."/>
            <person name="Martin F."/>
        </authorList>
    </citation>
    <scope>NUCLEOTIDE SEQUENCE [LARGE SCALE GENOMIC DNA]</scope>
    <source>
        <strain evidence="2 3">CIRM-BRFM 2984</strain>
    </source>
</reference>
<comment type="caution">
    <text evidence="2">The sequence shown here is derived from an EMBL/GenBank/DDBJ whole genome shotgun (WGS) entry which is preliminary data.</text>
</comment>
<name>A0AAW0BZI5_9AGAR</name>
<dbReference type="EMBL" id="JAWWNJ010000024">
    <property type="protein sequence ID" value="KAK7031601.1"/>
    <property type="molecule type" value="Genomic_DNA"/>
</dbReference>
<dbReference type="AlphaFoldDB" id="A0AAW0BZI5"/>
<feature type="signal peptide" evidence="1">
    <location>
        <begin position="1"/>
        <end position="24"/>
    </location>
</feature>
<sequence>MDFIGSGVTLKCLFIFKLWAGALACHGQQKSLQYPSVETRKYAFPCTSTHQVLRPLRLLSVAITIDIQVCNYNILKRSFCRL</sequence>
<evidence type="ECO:0000313" key="2">
    <source>
        <dbReference type="EMBL" id="KAK7031601.1"/>
    </source>
</evidence>
<protein>
    <recommendedName>
        <fullName evidence="4">Secreted protein</fullName>
    </recommendedName>
</protein>
<keyword evidence="1" id="KW-0732">Signal</keyword>
<organism evidence="2 3">
    <name type="scientific">Favolaschia claudopus</name>
    <dbReference type="NCBI Taxonomy" id="2862362"/>
    <lineage>
        <taxon>Eukaryota</taxon>
        <taxon>Fungi</taxon>
        <taxon>Dikarya</taxon>
        <taxon>Basidiomycota</taxon>
        <taxon>Agaricomycotina</taxon>
        <taxon>Agaricomycetes</taxon>
        <taxon>Agaricomycetidae</taxon>
        <taxon>Agaricales</taxon>
        <taxon>Marasmiineae</taxon>
        <taxon>Mycenaceae</taxon>
        <taxon>Favolaschia</taxon>
    </lineage>
</organism>
<evidence type="ECO:0008006" key="4">
    <source>
        <dbReference type="Google" id="ProtNLM"/>
    </source>
</evidence>
<proteinExistence type="predicted"/>
<gene>
    <name evidence="2" type="ORF">R3P38DRAFT_2924642</name>
</gene>
<evidence type="ECO:0000256" key="1">
    <source>
        <dbReference type="SAM" id="SignalP"/>
    </source>
</evidence>